<protein>
    <submittedName>
        <fullName evidence="2">Sugar/nucleoside kinase (Ribokinase family)</fullName>
    </submittedName>
</protein>
<keyword evidence="3" id="KW-1185">Reference proteome</keyword>
<dbReference type="Gene3D" id="3.40.1190.20">
    <property type="match status" value="1"/>
</dbReference>
<dbReference type="InterPro" id="IPR029056">
    <property type="entry name" value="Ribokinase-like"/>
</dbReference>
<dbReference type="SUPFAM" id="SSF53613">
    <property type="entry name" value="Ribokinase-like"/>
    <property type="match status" value="1"/>
</dbReference>
<comment type="caution">
    <text evidence="2">The sequence shown here is derived from an EMBL/GenBank/DDBJ whole genome shotgun (WGS) entry which is preliminary data.</text>
</comment>
<evidence type="ECO:0000313" key="2">
    <source>
        <dbReference type="EMBL" id="MDQ0436600.1"/>
    </source>
</evidence>
<gene>
    <name evidence="2" type="ORF">QO014_000970</name>
</gene>
<dbReference type="EMBL" id="JAUSVO010000001">
    <property type="protein sequence ID" value="MDQ0436600.1"/>
    <property type="molecule type" value="Genomic_DNA"/>
</dbReference>
<dbReference type="Proteomes" id="UP001241603">
    <property type="component" value="Unassembled WGS sequence"/>
</dbReference>
<dbReference type="GO" id="GO:0016301">
    <property type="term" value="F:kinase activity"/>
    <property type="evidence" value="ECO:0007669"/>
    <property type="project" value="UniProtKB-KW"/>
</dbReference>
<organism evidence="2 3">
    <name type="scientific">Kaistia dalseonensis</name>
    <dbReference type="NCBI Taxonomy" id="410840"/>
    <lineage>
        <taxon>Bacteria</taxon>
        <taxon>Pseudomonadati</taxon>
        <taxon>Pseudomonadota</taxon>
        <taxon>Alphaproteobacteria</taxon>
        <taxon>Hyphomicrobiales</taxon>
        <taxon>Kaistiaceae</taxon>
        <taxon>Kaistia</taxon>
    </lineage>
</organism>
<accession>A0ABU0H490</accession>
<dbReference type="PANTHER" id="PTHR47098">
    <property type="entry name" value="PROTEIN MAK32"/>
    <property type="match status" value="1"/>
</dbReference>
<keyword evidence="2" id="KW-0418">Kinase</keyword>
<dbReference type="Pfam" id="PF00294">
    <property type="entry name" value="PfkB"/>
    <property type="match status" value="1"/>
</dbReference>
<keyword evidence="2" id="KW-0808">Transferase</keyword>
<evidence type="ECO:0000259" key="1">
    <source>
        <dbReference type="Pfam" id="PF00294"/>
    </source>
</evidence>
<dbReference type="PANTHER" id="PTHR47098:SF2">
    <property type="entry name" value="PROTEIN MAK32"/>
    <property type="match status" value="1"/>
</dbReference>
<reference evidence="2 3" key="1">
    <citation type="submission" date="2023-07" db="EMBL/GenBank/DDBJ databases">
        <title>Genomic Encyclopedia of Type Strains, Phase IV (KMG-IV): sequencing the most valuable type-strain genomes for metagenomic binning, comparative biology and taxonomic classification.</title>
        <authorList>
            <person name="Goeker M."/>
        </authorList>
    </citation>
    <scope>NUCLEOTIDE SEQUENCE [LARGE SCALE GENOMIC DNA]</scope>
    <source>
        <strain evidence="2 3">B6-8</strain>
    </source>
</reference>
<dbReference type="RefSeq" id="WP_266347494.1">
    <property type="nucleotide sequence ID" value="NZ_JAPKNG010000001.1"/>
</dbReference>
<dbReference type="InterPro" id="IPR011611">
    <property type="entry name" value="PfkB_dom"/>
</dbReference>
<name>A0ABU0H490_9HYPH</name>
<proteinExistence type="predicted"/>
<evidence type="ECO:0000313" key="3">
    <source>
        <dbReference type="Proteomes" id="UP001241603"/>
    </source>
</evidence>
<sequence length="314" mass="33974">MTLPILAMTNLIIDDLWLADGTHHPATLGGAVVYAATAAAFWWPEVAMITGVGSDLEKVTRGRLRDFGLRTEGEIVRDKHTIQSRLVYFEDGERTETPAYGPDHFAGMELTPDEIPAALLPAAGTYIFRNLWPEFWASYETRRGDLGTTLWELQGDVAEIRHWPAIRAILPSVDIFSLNLTEARGILGIDDPDAILRELNRAGARTVVLRMGGEGALIGDAHRQLRLRPPPTPVIDVTGGGNAFCGGFLAGWCLKPGDLEHAARCAAASAARALAQYGPANPRERAGLAALAATTEIDRREASPALSFNETSSR</sequence>
<feature type="domain" description="Carbohydrate kinase PfkB" evidence="1">
    <location>
        <begin position="28"/>
        <end position="283"/>
    </location>
</feature>